<dbReference type="EMBL" id="CP071060">
    <property type="protein sequence ID" value="QSI75438.1"/>
    <property type="molecule type" value="Genomic_DNA"/>
</dbReference>
<organism evidence="2 3">
    <name type="scientific">Niveibacterium microcysteis</name>
    <dbReference type="NCBI Taxonomy" id="2811415"/>
    <lineage>
        <taxon>Bacteria</taxon>
        <taxon>Pseudomonadati</taxon>
        <taxon>Pseudomonadota</taxon>
        <taxon>Betaproteobacteria</taxon>
        <taxon>Rhodocyclales</taxon>
        <taxon>Rhodocyclaceae</taxon>
        <taxon>Niveibacterium</taxon>
    </lineage>
</organism>
<protein>
    <recommendedName>
        <fullName evidence="1">UPF0246 protein JY500_13060</fullName>
    </recommendedName>
</protein>
<gene>
    <name evidence="2" type="primary">yaaA</name>
    <name evidence="2" type="ORF">JY500_13060</name>
</gene>
<dbReference type="HAMAP" id="MF_00652">
    <property type="entry name" value="UPF0246"/>
    <property type="match status" value="1"/>
</dbReference>
<evidence type="ECO:0000313" key="3">
    <source>
        <dbReference type="Proteomes" id="UP000663570"/>
    </source>
</evidence>
<sequence>MLILLSPAKSLDFETAPHTARSTQPDFLDHAEPLIELLRERSPAQIATLMSLSDKLAALNAARYMEWAPAHQPPIAKQAVLAFDGDVYDGLDAKSVRAERLEGYLQSHVGILSGLYGLLRPLDLIRPYRLEMGTRLTNPRGRDLYAYWDGVIATAIERRLDALVDAGEARVVVNLASTEYSKAAQLGSLRARVVSPVFQELRNGQYKIVSFSAKRARGAMTRFAIDHNITDVDALKAFDLDGYEFDAKASDADTWYFRRRAA</sequence>
<keyword evidence="3" id="KW-1185">Reference proteome</keyword>
<proteinExistence type="inferred from homology"/>
<evidence type="ECO:0000313" key="2">
    <source>
        <dbReference type="EMBL" id="QSI75438.1"/>
    </source>
</evidence>
<comment type="similarity">
    <text evidence="1">Belongs to the UPF0246 family.</text>
</comment>
<dbReference type="Proteomes" id="UP000663570">
    <property type="component" value="Chromosome"/>
</dbReference>
<accession>A0ABX7M2Q0</accession>
<reference evidence="2 3" key="1">
    <citation type="submission" date="2021-02" db="EMBL/GenBank/DDBJ databases">
        <title>Niveibacterium changnyeongensis HC41.</title>
        <authorList>
            <person name="Kang M."/>
        </authorList>
    </citation>
    <scope>NUCLEOTIDE SEQUENCE [LARGE SCALE GENOMIC DNA]</scope>
    <source>
        <strain evidence="2 3">HC41</strain>
    </source>
</reference>
<dbReference type="InterPro" id="IPR005583">
    <property type="entry name" value="YaaA"/>
</dbReference>
<dbReference type="NCBIfam" id="NF002542">
    <property type="entry name" value="PRK02101.1-3"/>
    <property type="match status" value="1"/>
</dbReference>
<dbReference type="RefSeq" id="WP_206252997.1">
    <property type="nucleotide sequence ID" value="NZ_CP071060.1"/>
</dbReference>
<dbReference type="PANTHER" id="PTHR30283:SF4">
    <property type="entry name" value="PEROXIDE STRESS RESISTANCE PROTEIN YAAA"/>
    <property type="match status" value="1"/>
</dbReference>
<dbReference type="PANTHER" id="PTHR30283">
    <property type="entry name" value="PEROXIDE STRESS RESPONSE PROTEIN YAAA"/>
    <property type="match status" value="1"/>
</dbReference>
<evidence type="ECO:0000256" key="1">
    <source>
        <dbReference type="HAMAP-Rule" id="MF_00652"/>
    </source>
</evidence>
<name>A0ABX7M2Q0_9RHOO</name>
<dbReference type="Pfam" id="PF03883">
    <property type="entry name" value="H2O2_YaaD"/>
    <property type="match status" value="1"/>
</dbReference>